<dbReference type="OrthoDB" id="2402463at2"/>
<dbReference type="AlphaFoldDB" id="A0A3N5BJC0"/>
<dbReference type="EMBL" id="RKRK01000002">
    <property type="protein sequence ID" value="RPF57956.1"/>
    <property type="molecule type" value="Genomic_DNA"/>
</dbReference>
<evidence type="ECO:0000313" key="1">
    <source>
        <dbReference type="EMBL" id="RPF57956.1"/>
    </source>
</evidence>
<gene>
    <name evidence="1" type="ORF">EDD62_0593</name>
</gene>
<evidence type="ECO:0000313" key="2">
    <source>
        <dbReference type="Proteomes" id="UP000277108"/>
    </source>
</evidence>
<organism evidence="1 2">
    <name type="scientific">Abyssicoccus albus</name>
    <dbReference type="NCBI Taxonomy" id="1817405"/>
    <lineage>
        <taxon>Bacteria</taxon>
        <taxon>Bacillati</taxon>
        <taxon>Bacillota</taxon>
        <taxon>Bacilli</taxon>
        <taxon>Bacillales</taxon>
        <taxon>Abyssicoccaceae</taxon>
    </lineage>
</organism>
<dbReference type="InterPro" id="IPR009776">
    <property type="entry name" value="Spore_0_M"/>
</dbReference>
<dbReference type="RefSeq" id="WP_123807465.1">
    <property type="nucleotide sequence ID" value="NZ_RKRK01000002.1"/>
</dbReference>
<dbReference type="PANTHER" id="PTHR40053:SF1">
    <property type="entry name" value="SPORULATION-CONTROL PROTEIN SPO0M"/>
    <property type="match status" value="1"/>
</dbReference>
<keyword evidence="2" id="KW-1185">Reference proteome</keyword>
<dbReference type="PANTHER" id="PTHR40053">
    <property type="entry name" value="SPORULATION-CONTROL PROTEIN SPO0M"/>
    <property type="match status" value="1"/>
</dbReference>
<comment type="caution">
    <text evidence="1">The sequence shown here is derived from an EMBL/GenBank/DDBJ whole genome shotgun (WGS) entry which is preliminary data.</text>
</comment>
<dbReference type="Proteomes" id="UP000277108">
    <property type="component" value="Unassembled WGS sequence"/>
</dbReference>
<protein>
    <submittedName>
        <fullName evidence="1">SpoOM protein</fullName>
    </submittedName>
</protein>
<reference evidence="1 2" key="1">
    <citation type="submission" date="2018-11" db="EMBL/GenBank/DDBJ databases">
        <title>Genomic Encyclopedia of Type Strains, Phase IV (KMG-IV): sequencing the most valuable type-strain genomes for metagenomic binning, comparative biology and taxonomic classification.</title>
        <authorList>
            <person name="Goeker M."/>
        </authorList>
    </citation>
    <scope>NUCLEOTIDE SEQUENCE [LARGE SCALE GENOMIC DNA]</scope>
    <source>
        <strain evidence="1 2">DSM 29158</strain>
    </source>
</reference>
<sequence>MFDKIFTSIGIGAATVDTKLSQAEYKQTDIINGVVEVRGGTSNQFIARITVKFISRLHEYREDSDFDTHDKVLLEEVVLEEEDIKANTTHKFPFDLNIDGIEFPSTDDTTKLFILTEVEIGQSVDAFDEDEVKIIS</sequence>
<proteinExistence type="predicted"/>
<accession>A0A3N5BJC0</accession>
<dbReference type="Pfam" id="PF07070">
    <property type="entry name" value="Spo0M"/>
    <property type="match status" value="1"/>
</dbReference>
<name>A0A3N5BJC0_9BACL</name>